<keyword evidence="2" id="KW-1185">Reference proteome</keyword>
<evidence type="ECO:0000313" key="2">
    <source>
        <dbReference type="Proteomes" id="UP000382040"/>
    </source>
</evidence>
<protein>
    <recommendedName>
        <fullName evidence="3">Phage tail protein</fullName>
    </recommendedName>
</protein>
<dbReference type="Proteomes" id="UP000382040">
    <property type="component" value="Unassembled WGS sequence"/>
</dbReference>
<organism evidence="1 2">
    <name type="scientific">Pandoraea bronchicola</name>
    <dbReference type="NCBI Taxonomy" id="2508287"/>
    <lineage>
        <taxon>Bacteria</taxon>
        <taxon>Pseudomonadati</taxon>
        <taxon>Pseudomonadota</taxon>
        <taxon>Betaproteobacteria</taxon>
        <taxon>Burkholderiales</taxon>
        <taxon>Burkholderiaceae</taxon>
        <taxon>Pandoraea</taxon>
    </lineage>
</organism>
<evidence type="ECO:0000313" key="1">
    <source>
        <dbReference type="EMBL" id="VVE90397.1"/>
    </source>
</evidence>
<dbReference type="EMBL" id="CABPST010000015">
    <property type="protein sequence ID" value="VVE90397.1"/>
    <property type="molecule type" value="Genomic_DNA"/>
</dbReference>
<reference evidence="1 2" key="1">
    <citation type="submission" date="2019-08" db="EMBL/GenBank/DDBJ databases">
        <authorList>
            <person name="Peeters C."/>
        </authorList>
    </citation>
    <scope>NUCLEOTIDE SEQUENCE [LARGE SCALE GENOMIC DNA]</scope>
    <source>
        <strain evidence="1 2">LMG 20603</strain>
    </source>
</reference>
<name>A0A5E5BYC0_9BURK</name>
<dbReference type="AlphaFoldDB" id="A0A5E5BYC0"/>
<accession>A0A5E5BYC0</accession>
<proteinExistence type="predicted"/>
<evidence type="ECO:0008006" key="3">
    <source>
        <dbReference type="Google" id="ProtNLM"/>
    </source>
</evidence>
<dbReference type="OrthoDB" id="8795416at2"/>
<gene>
    <name evidence="1" type="ORF">PBR20603_04381</name>
</gene>
<sequence>MRPQFPSYMPAPMASAFTQSPDYAVITTEMDAGPDKQRPRNSLAKVSRSVQFILDKLDKRNAFEEWLRVDLSGGVLWFDWRDPLYGTTKIARIVGGKVEFSSQGSLDVWVVRFTMETYG</sequence>